<dbReference type="InterPro" id="IPR000719">
    <property type="entry name" value="Prot_kinase_dom"/>
</dbReference>
<evidence type="ECO:0000259" key="9">
    <source>
        <dbReference type="PROSITE" id="PS50011"/>
    </source>
</evidence>
<evidence type="ECO:0000256" key="3">
    <source>
        <dbReference type="ARBA" id="ARBA00022679"/>
    </source>
</evidence>
<dbReference type="Gene3D" id="2.120.10.70">
    <property type="entry name" value="Fucose-specific lectin"/>
    <property type="match status" value="1"/>
</dbReference>
<dbReference type="Gene3D" id="1.10.510.10">
    <property type="entry name" value="Transferase(Phosphotransferase) domain 1"/>
    <property type="match status" value="1"/>
</dbReference>
<dbReference type="PANTHER" id="PTHR43289">
    <property type="entry name" value="MITOGEN-ACTIVATED PROTEIN KINASE KINASE KINASE 20-RELATED"/>
    <property type="match status" value="1"/>
</dbReference>
<evidence type="ECO:0000256" key="6">
    <source>
        <dbReference type="ARBA" id="ARBA00022840"/>
    </source>
</evidence>
<evidence type="ECO:0000313" key="10">
    <source>
        <dbReference type="EMBL" id="KWX03466.1"/>
    </source>
</evidence>
<dbReference type="InterPro" id="IPR008271">
    <property type="entry name" value="Ser/Thr_kinase_AS"/>
</dbReference>
<protein>
    <recommendedName>
        <fullName evidence="1">non-specific serine/threonine protein kinase</fullName>
        <ecNumber evidence="1">2.7.11.1</ecNumber>
    </recommendedName>
</protein>
<accession>A0A132N0G0</accession>
<reference evidence="10 11" key="1">
    <citation type="submission" date="2015-02" db="EMBL/GenBank/DDBJ databases">
        <title>Physiological reanalysis, assessment of diazotrophy, and genome sequences of multiple isolates of Streptomyces thermoautotrophicus.</title>
        <authorList>
            <person name="MacKellar D.C."/>
            <person name="Lieber L."/>
            <person name="Norman J."/>
            <person name="Bolger A."/>
            <person name="Tobin C."/>
            <person name="Murray J.W."/>
            <person name="Prell J."/>
        </authorList>
    </citation>
    <scope>NUCLEOTIDE SEQUENCE [LARGE SCALE GENOMIC DNA]</scope>
    <source>
        <strain evidence="10 11">UBT1</strain>
    </source>
</reference>
<dbReference type="PATRIC" id="fig|1469144.8.peg.2766"/>
<keyword evidence="4 7" id="KW-0547">Nucleotide-binding</keyword>
<gene>
    <name evidence="10" type="ORF">TH66_11205</name>
</gene>
<evidence type="ECO:0000256" key="1">
    <source>
        <dbReference type="ARBA" id="ARBA00012513"/>
    </source>
</evidence>
<dbReference type="AlphaFoldDB" id="A0A132N0G0"/>
<dbReference type="Gene3D" id="3.30.200.20">
    <property type="entry name" value="Phosphorylase Kinase, domain 1"/>
    <property type="match status" value="1"/>
</dbReference>
<feature type="domain" description="Protein kinase" evidence="9">
    <location>
        <begin position="9"/>
        <end position="263"/>
    </location>
</feature>
<feature type="binding site" evidence="7">
    <location>
        <position position="36"/>
    </location>
    <ligand>
        <name>ATP</name>
        <dbReference type="ChEBI" id="CHEBI:30616"/>
    </ligand>
</feature>
<dbReference type="InterPro" id="IPR058502">
    <property type="entry name" value="PLL-like_beta-prop"/>
</dbReference>
<name>A0A132N0G0_9ACTN</name>
<dbReference type="SUPFAM" id="SSF89372">
    <property type="entry name" value="Fucose-specific lectin"/>
    <property type="match status" value="1"/>
</dbReference>
<dbReference type="PROSITE" id="PS00108">
    <property type="entry name" value="PROTEIN_KINASE_ST"/>
    <property type="match status" value="1"/>
</dbReference>
<dbReference type="PROSITE" id="PS00107">
    <property type="entry name" value="PROTEIN_KINASE_ATP"/>
    <property type="match status" value="1"/>
</dbReference>
<evidence type="ECO:0000256" key="2">
    <source>
        <dbReference type="ARBA" id="ARBA00022527"/>
    </source>
</evidence>
<dbReference type="Pfam" id="PF26607">
    <property type="entry name" value="DUF8189"/>
    <property type="match status" value="1"/>
</dbReference>
<keyword evidence="5" id="KW-0418">Kinase</keyword>
<evidence type="ECO:0000256" key="4">
    <source>
        <dbReference type="ARBA" id="ARBA00022741"/>
    </source>
</evidence>
<feature type="region of interest" description="Disordered" evidence="8">
    <location>
        <begin position="309"/>
        <end position="347"/>
    </location>
</feature>
<organism evidence="10 11">
    <name type="scientific">Carbonactinospora thermoautotrophica</name>
    <dbReference type="NCBI Taxonomy" id="1469144"/>
    <lineage>
        <taxon>Bacteria</taxon>
        <taxon>Bacillati</taxon>
        <taxon>Actinomycetota</taxon>
        <taxon>Actinomycetes</taxon>
        <taxon>Kitasatosporales</taxon>
        <taxon>Carbonactinosporaceae</taxon>
        <taxon>Carbonactinospora</taxon>
    </lineage>
</organism>
<dbReference type="InterPro" id="IPR017441">
    <property type="entry name" value="Protein_kinase_ATP_BS"/>
</dbReference>
<dbReference type="PROSITE" id="PS50011">
    <property type="entry name" value="PROTEIN_KINASE_DOM"/>
    <property type="match status" value="1"/>
</dbReference>
<dbReference type="PANTHER" id="PTHR43289:SF6">
    <property type="entry name" value="SERINE_THREONINE-PROTEIN KINASE NEKL-3"/>
    <property type="match status" value="1"/>
</dbReference>
<keyword evidence="6 7" id="KW-0067">ATP-binding</keyword>
<dbReference type="SUPFAM" id="SSF56112">
    <property type="entry name" value="Protein kinase-like (PK-like)"/>
    <property type="match status" value="1"/>
</dbReference>
<sequence length="686" mass="72576">MARRIGSRYVALEVLGRGTSGTVWRGEGPDGPVAIKLLREDLAADQEVVARFVQERTALAGLDHPNIVRVRDLILDGDTLALVMDLVDGSDLRDRLNREKVLVPETAVEIVADVADGLAAAHAAGIVHRDVKPENILLDQSHCLARLTDFGIARLADAPHRTRATRIIGTPDYLAPEVIEGCQPTPAVDVYALATVLYELLTGYTPFGGGHPGAVLRRHVTDAVPGIPGLPKGLGEVLAACLAKTPAARLTARELAQRLHALAPELAGMPPLGDAAGDRVVGVARPRPDDPTVPQRRAAMAGVVPLVPAPEHAQEDSSRDTHLSLKRSALPNLRYEPAPEPPVEPRRRRWLATTVTVAVVTASLGAFAYARLDGRSLPWGRNQASIVPSEKPTWATPSARPPSPAAPWSDWRSAPRTTVRLVGDPDAVLVDGDRVYVFARGADGHVWYIRYEGGRFGAWQRLDGLRVVFDPAATSPQPGRVDVFAVAAKDHRIYQRTLTGGRWTGWQPVDMDLAAGGGLDAASSAPGRVDVAVRTREGELAVVSGGASTPWRSTATTGSGRIVGSPALTSRAPGSLDAFVVRAGDRQLMRVPYTSGTWRPAVEVGLAPTADPDAAATSGRLRVFARAGNALVERVALPGGRWRQQRVAGDASGVSGPGVVALAGDRLAVFVRTAEGGLRVTTGAGL</sequence>
<dbReference type="Pfam" id="PF00069">
    <property type="entry name" value="Pkinase"/>
    <property type="match status" value="1"/>
</dbReference>
<keyword evidence="2" id="KW-0723">Serine/threonine-protein kinase</keyword>
<feature type="compositionally biased region" description="Basic and acidic residues" evidence="8">
    <location>
        <begin position="312"/>
        <end position="323"/>
    </location>
</feature>
<dbReference type="InterPro" id="IPR011009">
    <property type="entry name" value="Kinase-like_dom_sf"/>
</dbReference>
<evidence type="ECO:0000256" key="8">
    <source>
        <dbReference type="SAM" id="MobiDB-lite"/>
    </source>
</evidence>
<dbReference type="CDD" id="cd14014">
    <property type="entry name" value="STKc_PknB_like"/>
    <property type="match status" value="1"/>
</dbReference>
<dbReference type="EC" id="2.7.11.1" evidence="1"/>
<dbReference type="GO" id="GO:0005524">
    <property type="term" value="F:ATP binding"/>
    <property type="evidence" value="ECO:0007669"/>
    <property type="project" value="UniProtKB-UniRule"/>
</dbReference>
<comment type="caution">
    <text evidence="10">The sequence shown here is derived from an EMBL/GenBank/DDBJ whole genome shotgun (WGS) entry which is preliminary data.</text>
</comment>
<dbReference type="SMART" id="SM00220">
    <property type="entry name" value="S_TKc"/>
    <property type="match status" value="1"/>
</dbReference>
<evidence type="ECO:0000256" key="5">
    <source>
        <dbReference type="ARBA" id="ARBA00022777"/>
    </source>
</evidence>
<feature type="region of interest" description="Disordered" evidence="8">
    <location>
        <begin position="389"/>
        <end position="410"/>
    </location>
</feature>
<keyword evidence="3" id="KW-0808">Transferase</keyword>
<dbReference type="RefSeq" id="WP_079101886.1">
    <property type="nucleotide sequence ID" value="NZ_JYIJ01000017.1"/>
</dbReference>
<proteinExistence type="predicted"/>
<dbReference type="GO" id="GO:0004674">
    <property type="term" value="F:protein serine/threonine kinase activity"/>
    <property type="evidence" value="ECO:0007669"/>
    <property type="project" value="UniProtKB-KW"/>
</dbReference>
<dbReference type="Proteomes" id="UP000070659">
    <property type="component" value="Unassembled WGS sequence"/>
</dbReference>
<evidence type="ECO:0000256" key="7">
    <source>
        <dbReference type="PROSITE-ProRule" id="PRU10141"/>
    </source>
</evidence>
<evidence type="ECO:0000313" key="11">
    <source>
        <dbReference type="Proteomes" id="UP000070659"/>
    </source>
</evidence>
<dbReference type="EMBL" id="JYIJ01000017">
    <property type="protein sequence ID" value="KWX03466.1"/>
    <property type="molecule type" value="Genomic_DNA"/>
</dbReference>